<dbReference type="RefSeq" id="WP_202867017.1">
    <property type="nucleotide sequence ID" value="NZ_SOCE01000002.1"/>
</dbReference>
<reference evidence="1 2" key="1">
    <citation type="submission" date="2019-03" db="EMBL/GenBank/DDBJ databases">
        <title>Genomic Encyclopedia of Type Strains, Phase III (KMG-III): the genomes of soil and plant-associated and newly described type strains.</title>
        <authorList>
            <person name="Whitman W."/>
        </authorList>
    </citation>
    <scope>NUCLEOTIDE SEQUENCE [LARGE SCALE GENOMIC DNA]</scope>
    <source>
        <strain evidence="1 2">VKM Ac-2575</strain>
    </source>
</reference>
<dbReference type="Proteomes" id="UP000295151">
    <property type="component" value="Unassembled WGS sequence"/>
</dbReference>
<evidence type="ECO:0000313" key="1">
    <source>
        <dbReference type="EMBL" id="TDU83885.1"/>
    </source>
</evidence>
<gene>
    <name evidence="1" type="ORF">EV138_6349</name>
</gene>
<dbReference type="AlphaFoldDB" id="A0A4R7SXY1"/>
<protein>
    <recommendedName>
        <fullName evidence="3">Beta-galactosidase-like protein</fullName>
    </recommendedName>
</protein>
<accession>A0A4R7SXY1</accession>
<evidence type="ECO:0000313" key="2">
    <source>
        <dbReference type="Proteomes" id="UP000295151"/>
    </source>
</evidence>
<dbReference type="InterPro" id="IPR029062">
    <property type="entry name" value="Class_I_gatase-like"/>
</dbReference>
<dbReference type="SUPFAM" id="SSF52317">
    <property type="entry name" value="Class I glutamine amidotransferase-like"/>
    <property type="match status" value="1"/>
</dbReference>
<dbReference type="EMBL" id="SOCE01000002">
    <property type="protein sequence ID" value="TDU83885.1"/>
    <property type="molecule type" value="Genomic_DNA"/>
</dbReference>
<name>A0A4R7SXY1_9ACTN</name>
<organism evidence="1 2">
    <name type="scientific">Kribbella voronezhensis</name>
    <dbReference type="NCBI Taxonomy" id="2512212"/>
    <lineage>
        <taxon>Bacteria</taxon>
        <taxon>Bacillati</taxon>
        <taxon>Actinomycetota</taxon>
        <taxon>Actinomycetes</taxon>
        <taxon>Propionibacteriales</taxon>
        <taxon>Kribbellaceae</taxon>
        <taxon>Kribbella</taxon>
    </lineage>
</organism>
<evidence type="ECO:0008006" key="3">
    <source>
        <dbReference type="Google" id="ProtNLM"/>
    </source>
</evidence>
<sequence>MTDSNAAEATGFQEQAPYDESIDLRTDFVMVYGLDDTTPERIARWREAGYRVHLMTGISWGRYQDYLDGRWDGSDHWADAQTVADGSPILHGQSTDIPYLVPTFGFTEYLLEKLRPIIELGVEGIHLEEPEFWARAGYSESFRREWQAYFREPWQPPHSSAEAQFRSGQLKQHLLSRSLDRVTSVLRDEALQQGREVRFYIPTHSLLNYTQWQIISPESRLRTLPSIDGAIAQVWTGTARTPNVYAGKVAERTFETAYLEYGIAQDLTRGTDRRLWFLHDPIEDHPDRTWEDYLANYQRTLVASLLHPGVSRYEVAPWPHRIFNRPYLREGSTERQPIPPETATSYLIAMNSLRDLDRPAVRRPGPRIGIALSDTAMFQRWSPTGESGHYDGLQDALALEGREQLHFSDFYGLALPPLYDGQQVCPVQLENVVDTPDALDDVDILVLSYEFQKPLTPAIHYALAGWVSRGGSLLYVGDGSDPYHEIRSWWTGRYDTCVDHLAEALGADRLRDGVQPIGQGQVRFLASRPAGFTESSSRATELVGAIRELAETGGLSWEPSNWLSVQRGPYLVGAVLEETGGSHVVEGIYLDLLDPQLGIVRHRELGPGELTWLRDLTYDDEPLLASAGRIVEWTSDRTGIRFGCEAPRGVQVTTALRVVAEPAAVRVDGAQLTDLRYDAEVGVLWLRHPGAPTGSTVEIDFRADADGDVAREGTSPDQP</sequence>
<comment type="caution">
    <text evidence="1">The sequence shown here is derived from an EMBL/GenBank/DDBJ whole genome shotgun (WGS) entry which is preliminary data.</text>
</comment>
<proteinExistence type="predicted"/>
<keyword evidence="2" id="KW-1185">Reference proteome</keyword>